<evidence type="ECO:0000256" key="3">
    <source>
        <dbReference type="ARBA" id="ARBA00022912"/>
    </source>
</evidence>
<evidence type="ECO:0000259" key="6">
    <source>
        <dbReference type="PROSITE" id="PS50056"/>
    </source>
</evidence>
<dbReference type="GO" id="GO:0005737">
    <property type="term" value="C:cytoplasm"/>
    <property type="evidence" value="ECO:0000318"/>
    <property type="project" value="GO_Central"/>
</dbReference>
<dbReference type="SMART" id="SM00195">
    <property type="entry name" value="DSPc"/>
    <property type="match status" value="1"/>
</dbReference>
<dbReference type="InterPro" id="IPR008343">
    <property type="entry name" value="MKP"/>
</dbReference>
<protein>
    <recommendedName>
        <fullName evidence="10">Protein-serine/threonine phosphatase</fullName>
    </recommendedName>
</protein>
<dbReference type="eggNOG" id="KOG1716">
    <property type="taxonomic scope" value="Eukaryota"/>
</dbReference>
<dbReference type="CDD" id="cd01446">
    <property type="entry name" value="DSP_MapKP"/>
    <property type="match status" value="1"/>
</dbReference>
<dbReference type="InterPro" id="IPR000387">
    <property type="entry name" value="Tyr_Pase_dom"/>
</dbReference>
<dbReference type="InterPro" id="IPR036873">
    <property type="entry name" value="Rhodanese-like_dom_sf"/>
</dbReference>
<keyword evidence="2" id="KW-0378">Hydrolase</keyword>
<dbReference type="GO" id="GO:0007165">
    <property type="term" value="P:signal transduction"/>
    <property type="evidence" value="ECO:0000318"/>
    <property type="project" value="GO_Central"/>
</dbReference>
<dbReference type="RefSeq" id="XP_001745599.1">
    <property type="nucleotide sequence ID" value="XM_001745547.1"/>
</dbReference>
<dbReference type="FunCoup" id="A9UZ47">
    <property type="interactions" value="979"/>
</dbReference>
<dbReference type="GO" id="GO:0033550">
    <property type="term" value="F:MAP kinase tyrosine phosphatase activity"/>
    <property type="evidence" value="ECO:0000318"/>
    <property type="project" value="GO_Central"/>
</dbReference>
<evidence type="ECO:0008006" key="10">
    <source>
        <dbReference type="Google" id="ProtNLM"/>
    </source>
</evidence>
<sequence length="311" mass="35537">METDTDRLVVLDVRPYSDYVVGHIKNAFTLRFSSILLRRLRQNKVSVLDLLIDEASQCIFRERTSRPHAVIVVYDNNTTELDISEPDHRNSLHVTVQHLLNSNYHVRFLRGGFNGFQDMVDFCEANPNNTPPQAALSLSSLSLDRNMTPSTPIERHHRDKAPAQILPYLYVGAEAHAENRELLKRLNVTHVLNLTTHDSRKYPEFGYHQIAIRDSWNQDMSKCFEDAFEYINKCRAEGGCVLLHCVAGISRSATVAIAYLMTFRELDLNAAYSTVKERRPCIAPNLDFMGELQRYEEKLAAKRQGSPCTLV</sequence>
<feature type="domain" description="Tyrosine-protein phosphatase" evidence="5">
    <location>
        <begin position="161"/>
        <end position="301"/>
    </location>
</feature>
<dbReference type="PROSITE" id="PS50056">
    <property type="entry name" value="TYR_PHOSPHATASE_2"/>
    <property type="match status" value="1"/>
</dbReference>
<dbReference type="PANTHER" id="PTHR10159">
    <property type="entry name" value="DUAL SPECIFICITY PROTEIN PHOSPHATASE"/>
    <property type="match status" value="1"/>
</dbReference>
<evidence type="ECO:0000256" key="1">
    <source>
        <dbReference type="ARBA" id="ARBA00008601"/>
    </source>
</evidence>
<dbReference type="PANTHER" id="PTHR10159:SF519">
    <property type="entry name" value="DUAL SPECIFICITY PROTEIN PHOSPHATASE MPK3"/>
    <property type="match status" value="1"/>
</dbReference>
<dbReference type="SUPFAM" id="SSF52821">
    <property type="entry name" value="Rhodanese/Cell cycle control phosphatase"/>
    <property type="match status" value="1"/>
</dbReference>
<comment type="catalytic activity">
    <reaction evidence="4">
        <text>O-phospho-L-threonyl-[protein] + H2O = L-threonyl-[protein] + phosphate</text>
        <dbReference type="Rhea" id="RHEA:47004"/>
        <dbReference type="Rhea" id="RHEA-COMP:11060"/>
        <dbReference type="Rhea" id="RHEA-COMP:11605"/>
        <dbReference type="ChEBI" id="CHEBI:15377"/>
        <dbReference type="ChEBI" id="CHEBI:30013"/>
        <dbReference type="ChEBI" id="CHEBI:43474"/>
        <dbReference type="ChEBI" id="CHEBI:61977"/>
        <dbReference type="EC" id="3.1.3.16"/>
    </reaction>
</comment>
<comment type="similarity">
    <text evidence="1">Belongs to the protein-tyrosine phosphatase family. Non-receptor class dual specificity subfamily.</text>
</comment>
<gene>
    <name evidence="8" type="ORF">MONBRDRAFT_8130</name>
</gene>
<organism evidence="8 9">
    <name type="scientific">Monosiga brevicollis</name>
    <name type="common">Choanoflagellate</name>
    <dbReference type="NCBI Taxonomy" id="81824"/>
    <lineage>
        <taxon>Eukaryota</taxon>
        <taxon>Choanoflagellata</taxon>
        <taxon>Craspedida</taxon>
        <taxon>Salpingoecidae</taxon>
        <taxon>Monosiga</taxon>
    </lineage>
</organism>
<dbReference type="PROSITE" id="PS50054">
    <property type="entry name" value="TYR_PHOSPHATASE_DUAL"/>
    <property type="match status" value="1"/>
</dbReference>
<keyword evidence="9" id="KW-1185">Reference proteome</keyword>
<dbReference type="InterPro" id="IPR020422">
    <property type="entry name" value="TYR_PHOSPHATASE_DUAL_dom"/>
</dbReference>
<dbReference type="Gene3D" id="3.40.250.10">
    <property type="entry name" value="Rhodanese-like domain"/>
    <property type="match status" value="1"/>
</dbReference>
<dbReference type="Gene3D" id="3.90.190.10">
    <property type="entry name" value="Protein tyrosine phosphatase superfamily"/>
    <property type="match status" value="1"/>
</dbReference>
<proteinExistence type="inferred from homology"/>
<dbReference type="AlphaFoldDB" id="A9UZ47"/>
<reference evidence="8 9" key="1">
    <citation type="journal article" date="2008" name="Nature">
        <title>The genome of the choanoflagellate Monosiga brevicollis and the origin of metazoans.</title>
        <authorList>
            <consortium name="JGI Sequencing"/>
            <person name="King N."/>
            <person name="Westbrook M.J."/>
            <person name="Young S.L."/>
            <person name="Kuo A."/>
            <person name="Abedin M."/>
            <person name="Chapman J."/>
            <person name="Fairclough S."/>
            <person name="Hellsten U."/>
            <person name="Isogai Y."/>
            <person name="Letunic I."/>
            <person name="Marr M."/>
            <person name="Pincus D."/>
            <person name="Putnam N."/>
            <person name="Rokas A."/>
            <person name="Wright K.J."/>
            <person name="Zuzow R."/>
            <person name="Dirks W."/>
            <person name="Good M."/>
            <person name="Goodstein D."/>
            <person name="Lemons D."/>
            <person name="Li W."/>
            <person name="Lyons J.B."/>
            <person name="Morris A."/>
            <person name="Nichols S."/>
            <person name="Richter D.J."/>
            <person name="Salamov A."/>
            <person name="Bork P."/>
            <person name="Lim W.A."/>
            <person name="Manning G."/>
            <person name="Miller W.T."/>
            <person name="McGinnis W."/>
            <person name="Shapiro H."/>
            <person name="Tjian R."/>
            <person name="Grigoriev I.V."/>
            <person name="Rokhsar D."/>
        </authorList>
    </citation>
    <scope>NUCLEOTIDE SEQUENCE [LARGE SCALE GENOMIC DNA]</scope>
    <source>
        <strain evidence="9">MX1 / ATCC 50154</strain>
    </source>
</reference>
<dbReference type="PROSITE" id="PS00383">
    <property type="entry name" value="TYR_PHOSPHATASE_1"/>
    <property type="match status" value="1"/>
</dbReference>
<dbReference type="GO" id="GO:0043409">
    <property type="term" value="P:negative regulation of MAPK cascade"/>
    <property type="evidence" value="ECO:0000318"/>
    <property type="project" value="GO_Central"/>
</dbReference>
<dbReference type="InterPro" id="IPR001763">
    <property type="entry name" value="Rhodanese-like_dom"/>
</dbReference>
<dbReference type="GO" id="GO:0017017">
    <property type="term" value="F:MAP kinase tyrosine/serine/threonine phosphatase activity"/>
    <property type="evidence" value="ECO:0000318"/>
    <property type="project" value="GO_Central"/>
</dbReference>
<dbReference type="GO" id="GO:0004722">
    <property type="term" value="F:protein serine/threonine phosphatase activity"/>
    <property type="evidence" value="ECO:0007669"/>
    <property type="project" value="UniProtKB-EC"/>
</dbReference>
<keyword evidence="3" id="KW-0904">Protein phosphatase</keyword>
<dbReference type="KEGG" id="mbr:MONBRDRAFT_8130"/>
<dbReference type="EMBL" id="CH991550">
    <property type="protein sequence ID" value="EDQ89570.1"/>
    <property type="molecule type" value="Genomic_DNA"/>
</dbReference>
<dbReference type="Pfam" id="PF00581">
    <property type="entry name" value="Rhodanese"/>
    <property type="match status" value="1"/>
</dbReference>
<accession>A9UZ47</accession>
<evidence type="ECO:0000313" key="8">
    <source>
        <dbReference type="EMBL" id="EDQ89570.1"/>
    </source>
</evidence>
<name>A9UZ47_MONBE</name>
<evidence type="ECO:0000259" key="7">
    <source>
        <dbReference type="PROSITE" id="PS50206"/>
    </source>
</evidence>
<dbReference type="GO" id="GO:0008330">
    <property type="term" value="F:protein tyrosine/threonine phosphatase activity"/>
    <property type="evidence" value="ECO:0000318"/>
    <property type="project" value="GO_Central"/>
</dbReference>
<dbReference type="InParanoid" id="A9UZ47"/>
<dbReference type="STRING" id="81824.A9UZ47"/>
<dbReference type="GeneID" id="5890770"/>
<feature type="domain" description="Tyrosine specific protein phosphatases" evidence="6">
    <location>
        <begin position="222"/>
        <end position="280"/>
    </location>
</feature>
<evidence type="ECO:0000256" key="2">
    <source>
        <dbReference type="ARBA" id="ARBA00022801"/>
    </source>
</evidence>
<evidence type="ECO:0000256" key="4">
    <source>
        <dbReference type="ARBA" id="ARBA00048336"/>
    </source>
</evidence>
<evidence type="ECO:0000313" key="9">
    <source>
        <dbReference type="Proteomes" id="UP000001357"/>
    </source>
</evidence>
<dbReference type="SUPFAM" id="SSF52799">
    <property type="entry name" value="(Phosphotyrosine protein) phosphatases II"/>
    <property type="match status" value="1"/>
</dbReference>
<dbReference type="InterPro" id="IPR000340">
    <property type="entry name" value="Dual-sp_phosphatase_cat-dom"/>
</dbReference>
<dbReference type="PROSITE" id="PS50206">
    <property type="entry name" value="RHODANESE_3"/>
    <property type="match status" value="1"/>
</dbReference>
<evidence type="ECO:0000259" key="5">
    <source>
        <dbReference type="PROSITE" id="PS50054"/>
    </source>
</evidence>
<dbReference type="Proteomes" id="UP000001357">
    <property type="component" value="Unassembled WGS sequence"/>
</dbReference>
<dbReference type="PRINTS" id="PR01764">
    <property type="entry name" value="MAPKPHPHTASE"/>
</dbReference>
<dbReference type="OMA" id="GNDQRCI"/>
<dbReference type="InterPro" id="IPR029021">
    <property type="entry name" value="Prot-tyrosine_phosphatase-like"/>
</dbReference>
<feature type="domain" description="Rhodanese" evidence="7">
    <location>
        <begin position="4"/>
        <end position="121"/>
    </location>
</feature>
<dbReference type="FunFam" id="3.90.190.10:FF:000004">
    <property type="entry name" value="Protein phosphatase Slingshot homolog 2"/>
    <property type="match status" value="1"/>
</dbReference>
<dbReference type="InterPro" id="IPR016130">
    <property type="entry name" value="Tyr_Pase_AS"/>
</dbReference>
<dbReference type="Pfam" id="PF00782">
    <property type="entry name" value="DSPc"/>
    <property type="match status" value="1"/>
</dbReference>